<dbReference type="InterPro" id="IPR002591">
    <property type="entry name" value="Phosphodiest/P_Trfase"/>
</dbReference>
<dbReference type="EMBL" id="JAJKFW010000025">
    <property type="protein sequence ID" value="MCC9643540.1"/>
    <property type="molecule type" value="Genomic_DNA"/>
</dbReference>
<keyword evidence="2" id="KW-1185">Reference proteome</keyword>
<dbReference type="PANTHER" id="PTHR10151:SF120">
    <property type="entry name" value="BIS(5'-ADENOSYL)-TRIPHOSPHATASE"/>
    <property type="match status" value="1"/>
</dbReference>
<proteinExistence type="predicted"/>
<dbReference type="PANTHER" id="PTHR10151">
    <property type="entry name" value="ECTONUCLEOTIDE PYROPHOSPHATASE/PHOSPHODIESTERASE"/>
    <property type="match status" value="1"/>
</dbReference>
<dbReference type="Pfam" id="PF01663">
    <property type="entry name" value="Phosphodiest"/>
    <property type="match status" value="1"/>
</dbReference>
<dbReference type="SUPFAM" id="SSF53649">
    <property type="entry name" value="Alkaline phosphatase-like"/>
    <property type="match status" value="1"/>
</dbReference>
<evidence type="ECO:0000313" key="1">
    <source>
        <dbReference type="EMBL" id="MCC9643540.1"/>
    </source>
</evidence>
<dbReference type="RefSeq" id="WP_230274485.1">
    <property type="nucleotide sequence ID" value="NZ_JAJKFW010000025.1"/>
</dbReference>
<gene>
    <name evidence="1" type="ORF">LOC71_14745</name>
</gene>
<dbReference type="Proteomes" id="UP001430306">
    <property type="component" value="Unassembled WGS sequence"/>
</dbReference>
<protein>
    <submittedName>
        <fullName evidence="1">Alkaline phosphatase family protein</fullName>
    </submittedName>
</protein>
<reference evidence="1" key="1">
    <citation type="submission" date="2021-11" db="EMBL/GenBank/DDBJ databases">
        <title>Genome sequence.</title>
        <authorList>
            <person name="Sun Q."/>
        </authorList>
    </citation>
    <scope>NUCLEOTIDE SEQUENCE</scope>
    <source>
        <strain evidence="1">JC740</strain>
    </source>
</reference>
<comment type="caution">
    <text evidence="1">The sequence shown here is derived from an EMBL/GenBank/DDBJ whole genome shotgun (WGS) entry which is preliminary data.</text>
</comment>
<evidence type="ECO:0000313" key="2">
    <source>
        <dbReference type="Proteomes" id="UP001430306"/>
    </source>
</evidence>
<accession>A0ABS8NJ01</accession>
<sequence length="429" mass="47464">MTKLCILNVVGLTPKLLPHAPNLSALGNHRPWRSPVPAVTCTSQATMLTGLAPRDHGVVGNGWLYRDTQDVRFWQQSRTLIQGDVVYDRYQTAKMFWWFNQTTSAELGATPKPHYGCDGSKEFDVLDWTGCQLTDRLGPFPFFAFWGPAAGIASTQWIADATAMVMRDKQPQLTLCYLPHLDYDYQRFSHHDPARVAEVDAAAAKVIAAAEEIGAKVVVVSEYGLVPVDTPVDINRVLRRSGWLQVRNGPFGEMLLPGESHAFAVADHQVAHVYVRQSELIAEVRNTLEQTPGIAAVVDPGDLQLDHPRSGELIALAEPNAWFTYYYWLSDDCAPDFARTVDIHRKPGYDPCELFMTSKLRAAARLAQKKAGMRYKMDVIPLDPNLVRGSHGVLPADDQDGPLILGPGDLPEDMQGFPAYVESMLGNPG</sequence>
<name>A0ABS8NJ01_9BACT</name>
<dbReference type="InterPro" id="IPR017850">
    <property type="entry name" value="Alkaline_phosphatase_core_sf"/>
</dbReference>
<organism evidence="1 2">
    <name type="scientific">Rhodopirellula halodulae</name>
    <dbReference type="NCBI Taxonomy" id="2894198"/>
    <lineage>
        <taxon>Bacteria</taxon>
        <taxon>Pseudomonadati</taxon>
        <taxon>Planctomycetota</taxon>
        <taxon>Planctomycetia</taxon>
        <taxon>Pirellulales</taxon>
        <taxon>Pirellulaceae</taxon>
        <taxon>Rhodopirellula</taxon>
    </lineage>
</organism>
<dbReference type="Gene3D" id="3.40.720.10">
    <property type="entry name" value="Alkaline Phosphatase, subunit A"/>
    <property type="match status" value="1"/>
</dbReference>